<dbReference type="SMART" id="SM00533">
    <property type="entry name" value="MUTSd"/>
    <property type="match status" value="1"/>
</dbReference>
<dbReference type="InterPro" id="IPR032642">
    <property type="entry name" value="Msh2_ATP-bd"/>
</dbReference>
<dbReference type="EMBL" id="AAKM01000014">
    <property type="protein sequence ID" value="EDL43709.1"/>
    <property type="molecule type" value="Genomic_DNA"/>
</dbReference>
<dbReference type="GO" id="GO:0032301">
    <property type="term" value="C:MutSalpha complex"/>
    <property type="evidence" value="ECO:0007669"/>
    <property type="project" value="TreeGrafter"/>
</dbReference>
<evidence type="ECO:0000256" key="4">
    <source>
        <dbReference type="ARBA" id="ARBA00022763"/>
    </source>
</evidence>
<evidence type="ECO:0000313" key="11">
    <source>
        <dbReference type="EMBL" id="EDL43709.1"/>
    </source>
</evidence>
<dbReference type="PhylomeDB" id="A5KA73"/>
<keyword evidence="12" id="KW-1185">Reference proteome</keyword>
<keyword evidence="6" id="KW-0238">DNA-binding</keyword>
<dbReference type="InterPro" id="IPR011184">
    <property type="entry name" value="DNA_mismatch_repair_Msh2"/>
</dbReference>
<dbReference type="InterPro" id="IPR036678">
    <property type="entry name" value="MutS_con_dom_sf"/>
</dbReference>
<dbReference type="InParanoid" id="A5KA73"/>
<dbReference type="KEGG" id="pvx:PVX_087875"/>
<dbReference type="Proteomes" id="UP000008333">
    <property type="component" value="Unassembled WGS sequence"/>
</dbReference>
<evidence type="ECO:0000256" key="9">
    <source>
        <dbReference type="SAM" id="MobiDB-lite"/>
    </source>
</evidence>
<keyword evidence="8" id="KW-0539">Nucleus</keyword>
<dbReference type="InterPro" id="IPR045076">
    <property type="entry name" value="MutS"/>
</dbReference>
<comment type="similarity">
    <text evidence="2">Belongs to the DNA mismatch repair MutS family.</text>
</comment>
<dbReference type="PROSITE" id="PS00486">
    <property type="entry name" value="DNA_MISMATCH_REPAIR_2"/>
    <property type="match status" value="1"/>
</dbReference>
<dbReference type="STRING" id="126793.A5KA73"/>
<comment type="subcellular location">
    <subcellularLocation>
        <location evidence="1">Nucleus</location>
    </subcellularLocation>
</comment>
<name>A5KA73_PLAVS</name>
<dbReference type="GeneID" id="5472700"/>
<protein>
    <submittedName>
        <fullName evidence="11">DNA mismatch repair enzyme, putative</fullName>
    </submittedName>
</protein>
<dbReference type="FunCoup" id="A5KA73">
    <property type="interactions" value="496"/>
</dbReference>
<evidence type="ECO:0000256" key="6">
    <source>
        <dbReference type="ARBA" id="ARBA00023125"/>
    </source>
</evidence>
<dbReference type="PANTHER" id="PTHR11361">
    <property type="entry name" value="DNA MISMATCH REPAIR PROTEIN MUTS FAMILY MEMBER"/>
    <property type="match status" value="1"/>
</dbReference>
<dbReference type="Pfam" id="PF05192">
    <property type="entry name" value="MutS_III"/>
    <property type="match status" value="1"/>
</dbReference>
<evidence type="ECO:0000256" key="7">
    <source>
        <dbReference type="ARBA" id="ARBA00023204"/>
    </source>
</evidence>
<evidence type="ECO:0000256" key="5">
    <source>
        <dbReference type="ARBA" id="ARBA00022840"/>
    </source>
</evidence>
<dbReference type="GO" id="GO:0043570">
    <property type="term" value="P:maintenance of DNA repeat elements"/>
    <property type="evidence" value="ECO:0007669"/>
    <property type="project" value="UniProtKB-ARBA"/>
</dbReference>
<dbReference type="GO" id="GO:0006298">
    <property type="term" value="P:mismatch repair"/>
    <property type="evidence" value="ECO:0007669"/>
    <property type="project" value="InterPro"/>
</dbReference>
<dbReference type="PIRSF" id="PIRSF005813">
    <property type="entry name" value="MSH2"/>
    <property type="match status" value="1"/>
</dbReference>
<dbReference type="Pfam" id="PF00488">
    <property type="entry name" value="MutS_V"/>
    <property type="match status" value="1"/>
</dbReference>
<organism evidence="11 12">
    <name type="scientific">Plasmodium vivax (strain Salvador I)</name>
    <dbReference type="NCBI Taxonomy" id="126793"/>
    <lineage>
        <taxon>Eukaryota</taxon>
        <taxon>Sar</taxon>
        <taxon>Alveolata</taxon>
        <taxon>Apicomplexa</taxon>
        <taxon>Aconoidasida</taxon>
        <taxon>Haemosporida</taxon>
        <taxon>Plasmodiidae</taxon>
        <taxon>Plasmodium</taxon>
        <taxon>Plasmodium (Plasmodium)</taxon>
    </lineage>
</organism>
<keyword evidence="7" id="KW-0234">DNA repair</keyword>
<evidence type="ECO:0000313" key="12">
    <source>
        <dbReference type="Proteomes" id="UP000008333"/>
    </source>
</evidence>
<feature type="compositionally biased region" description="Basic and acidic residues" evidence="9">
    <location>
        <begin position="312"/>
        <end position="347"/>
    </location>
</feature>
<gene>
    <name evidence="11" type="ORF">PVX_087875</name>
</gene>
<dbReference type="GO" id="GO:0005524">
    <property type="term" value="F:ATP binding"/>
    <property type="evidence" value="ECO:0007669"/>
    <property type="project" value="UniProtKB-KW"/>
</dbReference>
<feature type="domain" description="DNA mismatch repair proteins mutS family" evidence="10">
    <location>
        <begin position="716"/>
        <end position="732"/>
    </location>
</feature>
<dbReference type="GO" id="GO:0030983">
    <property type="term" value="F:mismatched DNA binding"/>
    <property type="evidence" value="ECO:0007669"/>
    <property type="project" value="InterPro"/>
</dbReference>
<feature type="region of interest" description="Disordered" evidence="9">
    <location>
        <begin position="9"/>
        <end position="30"/>
    </location>
</feature>
<dbReference type="FunFam" id="3.40.50.300:FF:001115">
    <property type="entry name" value="DNA mismatch repair protein MSH2"/>
    <property type="match status" value="1"/>
</dbReference>
<dbReference type="Gene3D" id="3.30.420.110">
    <property type="entry name" value="MutS, connector domain"/>
    <property type="match status" value="1"/>
</dbReference>
<evidence type="ECO:0000256" key="2">
    <source>
        <dbReference type="ARBA" id="ARBA00006271"/>
    </source>
</evidence>
<dbReference type="Gene3D" id="3.40.50.300">
    <property type="entry name" value="P-loop containing nucleotide triphosphate hydrolases"/>
    <property type="match status" value="1"/>
</dbReference>
<dbReference type="InterPro" id="IPR007696">
    <property type="entry name" value="DNA_mismatch_repair_MutS_core"/>
</dbReference>
<evidence type="ECO:0000259" key="10">
    <source>
        <dbReference type="PROSITE" id="PS00486"/>
    </source>
</evidence>
<dbReference type="RefSeq" id="XP_001613436.1">
    <property type="nucleotide sequence ID" value="XM_001613386.1"/>
</dbReference>
<dbReference type="InterPro" id="IPR027417">
    <property type="entry name" value="P-loop_NTPase"/>
</dbReference>
<dbReference type="SUPFAM" id="SSF48334">
    <property type="entry name" value="DNA repair protein MutS, domain III"/>
    <property type="match status" value="1"/>
</dbReference>
<reference evidence="11 12" key="1">
    <citation type="journal article" date="2008" name="Nature">
        <title>Comparative genomics of the neglected human malaria parasite Plasmodium vivax.</title>
        <authorList>
            <person name="Carlton J.M."/>
            <person name="Adams J.H."/>
            <person name="Silva J.C."/>
            <person name="Bidwell S.L."/>
            <person name="Lorenzi H."/>
            <person name="Caler E."/>
            <person name="Crabtree J."/>
            <person name="Angiuoli S.V."/>
            <person name="Merino E.F."/>
            <person name="Amedeo P."/>
            <person name="Cheng Q."/>
            <person name="Coulson R.M."/>
            <person name="Crabb B.S."/>
            <person name="Del Portillo H.A."/>
            <person name="Essien K."/>
            <person name="Feldblyum T.V."/>
            <person name="Fernandez-Becerra C."/>
            <person name="Gilson P.R."/>
            <person name="Gueye A.H."/>
            <person name="Guo X."/>
            <person name="Kang'a S."/>
            <person name="Kooij T.W."/>
            <person name="Korsinczky M."/>
            <person name="Meyer E.V."/>
            <person name="Nene V."/>
            <person name="Paulsen I."/>
            <person name="White O."/>
            <person name="Ralph S.A."/>
            <person name="Ren Q."/>
            <person name="Sargeant T.J."/>
            <person name="Salzberg S.L."/>
            <person name="Stoeckert C.J."/>
            <person name="Sullivan S.A."/>
            <person name="Yamamoto M.M."/>
            <person name="Hoffman S.L."/>
            <person name="Wortman J.R."/>
            <person name="Gardner M.J."/>
            <person name="Galinski M.R."/>
            <person name="Barnwell J.W."/>
            <person name="Fraser-Liggett C.M."/>
        </authorList>
    </citation>
    <scope>NUCLEOTIDE SEQUENCE [LARGE SCALE GENOMIC DNA]</scope>
    <source>
        <strain evidence="11 12">Salvador I</strain>
    </source>
</reference>
<comment type="caution">
    <text evidence="11">The sequence shown here is derived from an EMBL/GenBank/DDBJ whole genome shotgun (WGS) entry which is preliminary data.</text>
</comment>
<keyword evidence="4" id="KW-0227">DNA damage</keyword>
<dbReference type="PANTHER" id="PTHR11361:SF35">
    <property type="entry name" value="DNA MISMATCH REPAIR PROTEIN MSH2"/>
    <property type="match status" value="1"/>
</dbReference>
<feature type="region of interest" description="Disordered" evidence="9">
    <location>
        <begin position="312"/>
        <end position="352"/>
    </location>
</feature>
<dbReference type="SUPFAM" id="SSF52540">
    <property type="entry name" value="P-loop containing nucleoside triphosphate hydrolases"/>
    <property type="match status" value="1"/>
</dbReference>
<dbReference type="CDD" id="cd03285">
    <property type="entry name" value="ABC_MSH2_euk"/>
    <property type="match status" value="1"/>
</dbReference>
<dbReference type="GO" id="GO:0140664">
    <property type="term" value="F:ATP-dependent DNA damage sensor activity"/>
    <property type="evidence" value="ECO:0007669"/>
    <property type="project" value="InterPro"/>
</dbReference>
<keyword evidence="3" id="KW-0547">Nucleotide-binding</keyword>
<evidence type="ECO:0000256" key="3">
    <source>
        <dbReference type="ARBA" id="ARBA00022741"/>
    </source>
</evidence>
<accession>A5KA73</accession>
<evidence type="ECO:0000256" key="8">
    <source>
        <dbReference type="ARBA" id="ARBA00023242"/>
    </source>
</evidence>
<dbReference type="SMART" id="SM00534">
    <property type="entry name" value="MUTSac"/>
    <property type="match status" value="1"/>
</dbReference>
<dbReference type="Gene3D" id="1.10.1420.10">
    <property type="match status" value="1"/>
</dbReference>
<sequence length="905" mass="102031">MSEDIFPILGEPQSGSPAVGTAGADSPAMDADSVVSPTVMSFNMETKNNIKYSGICIYNMNTNEFSLCEYIENEHFTILESLLIQCRPTCFLYLSSNDKLDDKRVKLILSLCEIKHRELGKSDFYNSCSMENDLNKLLKPTEDVKNCISFFKMQLACRSFTSIVKHLNLLNDYSATNKCLLTNYNINRYLKLDMAATIALNVHAEHMLVEKKASGSRGGNLTLFTFLNKCKTKIGERKLLQWVMHPIRDEAKINERLDMVSILKEDGVMRSMIQSDYLRKVSDLDVIIKKLKIVNSAMGELEGEGAARRMEGGKMEGGKMEGGKMEGGKMEGGKMEGGKMEGGKIEGGKTGAKKAGGGKNTCSIEDLVKMYDTVVVSKRIYYCLNDYEGKHRNTLERNFLTPLKEVLICLDSFVKLIELTVDFDELCNNNFLISRKFDEQLEKLASEKDETLGMIKEHRQEVEDDINHLKGVSKKNNAKEDIKLVDCNVNTFLFRAVKKDMSSIQQRKKTYFQVRMNKSEILFTTNKLKELCKRYEYILQDYNLSQEQLANKAIQVASSYWEPTTKLAKLIAQIDVLCAFAFVSASSLSVYVRPIVETNGQVLHLIESRHPLVESNFLLMNNFIPNDVHMNKTDKRLNIITGPNMGGKSTYIRQIALICLMAQIGCFVPCTYAKMPIFSQIMCRVGSSDIQLKGISTFFSEMIEISAIIKNADDNTLVIIDELGRGTSTYEGFGISWAVAQYILNKIKCFCLFATHFHEMSNLEDEYQGATNNHVGAKIDPEKKKISFLYEIKKGYADKSYGVHVAQIAKLPQKVIDKAFEKSKELESVENRHYFRTKLAGGKLHGEELPGATLPGTNPDDVHKTDVQSKTHDLLRGIFSATDEESFISHVGQNTEALREALREM</sequence>
<evidence type="ECO:0000256" key="1">
    <source>
        <dbReference type="ARBA" id="ARBA00004123"/>
    </source>
</evidence>
<dbReference type="GO" id="GO:0006312">
    <property type="term" value="P:mitotic recombination"/>
    <property type="evidence" value="ECO:0007669"/>
    <property type="project" value="TreeGrafter"/>
</dbReference>
<dbReference type="InterPro" id="IPR000432">
    <property type="entry name" value="DNA_mismatch_repair_MutS_C"/>
</dbReference>
<proteinExistence type="inferred from homology"/>
<dbReference type="OMA" id="LVRFPQK"/>
<dbReference type="AlphaFoldDB" id="A5KA73"/>
<dbReference type="VEuPathDB" id="PlasmoDB:PVX_087875"/>
<keyword evidence="5" id="KW-0067">ATP-binding</keyword>
<dbReference type="InterPro" id="IPR036187">
    <property type="entry name" value="DNA_mismatch_repair_MutS_sf"/>
</dbReference>